<dbReference type="InterPro" id="IPR050313">
    <property type="entry name" value="Carb_Metab_HTH_regulators"/>
</dbReference>
<evidence type="ECO:0000313" key="5">
    <source>
        <dbReference type="EMBL" id="KRG11858.1"/>
    </source>
</evidence>
<reference evidence="6 8" key="1">
    <citation type="submission" date="2015-05" db="EMBL/GenBank/DDBJ databases">
        <title>Comparison of genome.</title>
        <authorList>
            <person name="Zheng Z."/>
            <person name="Sun M."/>
        </authorList>
    </citation>
    <scope>NUCLEOTIDE SEQUENCE [LARGE SCALE GENOMIC DNA]</scope>
    <source>
        <strain evidence="6 8">G25-74</strain>
    </source>
</reference>
<name>A0A0Q9Y3T3_9BACI</name>
<dbReference type="SMART" id="SM01134">
    <property type="entry name" value="DeoRC"/>
    <property type="match status" value="1"/>
</dbReference>
<dbReference type="InterPro" id="IPR037171">
    <property type="entry name" value="NagB/RpiA_transferase-like"/>
</dbReference>
<dbReference type="InterPro" id="IPR036390">
    <property type="entry name" value="WH_DNA-bd_sf"/>
</dbReference>
<protein>
    <submittedName>
        <fullName evidence="5">Transcriptional regulator</fullName>
    </submittedName>
</protein>
<dbReference type="EMBL" id="LGPB01000109">
    <property type="protein sequence ID" value="KRG11858.1"/>
    <property type="molecule type" value="Genomic_DNA"/>
</dbReference>
<dbReference type="Proteomes" id="UP000053881">
    <property type="component" value="Unassembled WGS sequence"/>
</dbReference>
<gene>
    <name evidence="6" type="ORF">ABB05_02310</name>
    <name evidence="5" type="ORF">ACA29_14145</name>
</gene>
<dbReference type="SMART" id="SM00420">
    <property type="entry name" value="HTH_DEOR"/>
    <property type="match status" value="1"/>
</dbReference>
<dbReference type="InterPro" id="IPR036388">
    <property type="entry name" value="WH-like_DNA-bd_sf"/>
</dbReference>
<dbReference type="STRING" id="217031.ABB05_02310"/>
<dbReference type="Pfam" id="PF00455">
    <property type="entry name" value="DeoRC"/>
    <property type="match status" value="1"/>
</dbReference>
<dbReference type="InterPro" id="IPR014036">
    <property type="entry name" value="DeoR-like_C"/>
</dbReference>
<evidence type="ECO:0000256" key="1">
    <source>
        <dbReference type="ARBA" id="ARBA00023015"/>
    </source>
</evidence>
<proteinExistence type="predicted"/>
<dbReference type="OrthoDB" id="9797223at2"/>
<organism evidence="5 7">
    <name type="scientific">Lederbergia galactosidilytica</name>
    <dbReference type="NCBI Taxonomy" id="217031"/>
    <lineage>
        <taxon>Bacteria</taxon>
        <taxon>Bacillati</taxon>
        <taxon>Bacillota</taxon>
        <taxon>Bacilli</taxon>
        <taxon>Bacillales</taxon>
        <taxon>Bacillaceae</taxon>
        <taxon>Lederbergia</taxon>
    </lineage>
</organism>
<dbReference type="InterPro" id="IPR018356">
    <property type="entry name" value="Tscrpt_reg_HTH_DeoR_CS"/>
</dbReference>
<dbReference type="PROSITE" id="PS51000">
    <property type="entry name" value="HTH_DEOR_2"/>
    <property type="match status" value="1"/>
</dbReference>
<comment type="caution">
    <text evidence="5">The sequence shown here is derived from an EMBL/GenBank/DDBJ whole genome shotgun (WGS) entry which is preliminary data.</text>
</comment>
<dbReference type="PATRIC" id="fig|217031.4.peg.4758"/>
<evidence type="ECO:0000259" key="4">
    <source>
        <dbReference type="PROSITE" id="PS51000"/>
    </source>
</evidence>
<keyword evidence="2" id="KW-0238">DNA-binding</keyword>
<dbReference type="GO" id="GO:0003677">
    <property type="term" value="F:DNA binding"/>
    <property type="evidence" value="ECO:0007669"/>
    <property type="project" value="UniProtKB-KW"/>
</dbReference>
<reference evidence="5 7" key="2">
    <citation type="submission" date="2015-06" db="EMBL/GenBank/DDBJ databases">
        <title>Genome sequencing project of Bacillus galactosidilyticus PL133.</title>
        <authorList>
            <person name="Gaiero J."/>
            <person name="Nicol R."/>
            <person name="Habash M."/>
        </authorList>
    </citation>
    <scope>NUCLEOTIDE SEQUENCE [LARGE SCALE GENOMIC DNA]</scope>
    <source>
        <strain evidence="5 7">PL133</strain>
    </source>
</reference>
<dbReference type="Gene3D" id="1.10.10.10">
    <property type="entry name" value="Winged helix-like DNA-binding domain superfamily/Winged helix DNA-binding domain"/>
    <property type="match status" value="1"/>
</dbReference>
<evidence type="ECO:0000313" key="6">
    <source>
        <dbReference type="EMBL" id="OAK75550.1"/>
    </source>
</evidence>
<dbReference type="PANTHER" id="PTHR30363">
    <property type="entry name" value="HTH-TYPE TRANSCRIPTIONAL REGULATOR SRLR-RELATED"/>
    <property type="match status" value="1"/>
</dbReference>
<dbReference type="EMBL" id="LDJR01000011">
    <property type="protein sequence ID" value="OAK75550.1"/>
    <property type="molecule type" value="Genomic_DNA"/>
</dbReference>
<dbReference type="PROSITE" id="PS00894">
    <property type="entry name" value="HTH_DEOR_1"/>
    <property type="match status" value="1"/>
</dbReference>
<dbReference type="PANTHER" id="PTHR30363:SF44">
    <property type="entry name" value="AGA OPERON TRANSCRIPTIONAL REPRESSOR-RELATED"/>
    <property type="match status" value="1"/>
</dbReference>
<evidence type="ECO:0000256" key="3">
    <source>
        <dbReference type="ARBA" id="ARBA00023163"/>
    </source>
</evidence>
<dbReference type="PRINTS" id="PR00037">
    <property type="entry name" value="HTHLACR"/>
</dbReference>
<dbReference type="SUPFAM" id="SSF46785">
    <property type="entry name" value="Winged helix' DNA-binding domain"/>
    <property type="match status" value="1"/>
</dbReference>
<keyword evidence="3" id="KW-0804">Transcription</keyword>
<dbReference type="Pfam" id="PF08220">
    <property type="entry name" value="HTH_DeoR"/>
    <property type="match status" value="1"/>
</dbReference>
<dbReference type="Gene3D" id="3.40.50.1360">
    <property type="match status" value="1"/>
</dbReference>
<dbReference type="AlphaFoldDB" id="A0A0Q9Y3T3"/>
<evidence type="ECO:0000256" key="2">
    <source>
        <dbReference type="ARBA" id="ARBA00023125"/>
    </source>
</evidence>
<dbReference type="InterPro" id="IPR001034">
    <property type="entry name" value="DeoR_HTH"/>
</dbReference>
<keyword evidence="8" id="KW-1185">Reference proteome</keyword>
<accession>A0A0Q9Y3T3</accession>
<dbReference type="GO" id="GO:0003700">
    <property type="term" value="F:DNA-binding transcription factor activity"/>
    <property type="evidence" value="ECO:0007669"/>
    <property type="project" value="InterPro"/>
</dbReference>
<dbReference type="SUPFAM" id="SSF100950">
    <property type="entry name" value="NagB/RpiA/CoA transferase-like"/>
    <property type="match status" value="1"/>
</dbReference>
<evidence type="ECO:0000313" key="8">
    <source>
        <dbReference type="Proteomes" id="UP000077881"/>
    </source>
</evidence>
<dbReference type="Proteomes" id="UP000077881">
    <property type="component" value="Unassembled WGS sequence"/>
</dbReference>
<evidence type="ECO:0000313" key="7">
    <source>
        <dbReference type="Proteomes" id="UP000053881"/>
    </source>
</evidence>
<sequence>MLPLERQKKIIELLKFKKVMKIKELLTELDISIDTLRRDLNILTKQGKIEKIYGGVKLAESPLAESSMDKRLISHIEEKNSIAQTCSEYIQDGDCIYLDSGSTTLQIAKYIKNKRKLTVITNSVPVVLELMNSNLDLIMIGGKVRKEEQSVVTYDYLFNFNQLNIQKAFICASGITFEKGISDYHIEEAITRKNIISLSSEIYVAADSTKFGKDVTVGITPLEKVDYIVTDQHIHETFITAFKDTSTKLIVANS</sequence>
<feature type="domain" description="HTH deoR-type" evidence="4">
    <location>
        <begin position="3"/>
        <end position="58"/>
    </location>
</feature>
<dbReference type="RefSeq" id="WP_057995149.1">
    <property type="nucleotide sequence ID" value="NZ_LDJR01000011.1"/>
</dbReference>
<keyword evidence="1" id="KW-0805">Transcription regulation</keyword>